<accession>A0A0C3F7A7</accession>
<protein>
    <submittedName>
        <fullName evidence="1">Uncharacterized protein</fullName>
    </submittedName>
</protein>
<proteinExistence type="predicted"/>
<dbReference type="HOGENOM" id="CLU_1741286_0_0_1"/>
<reference evidence="2" key="2">
    <citation type="submission" date="2015-01" db="EMBL/GenBank/DDBJ databases">
        <title>Evolutionary Origins and Diversification of the Mycorrhizal Mutualists.</title>
        <authorList>
            <consortium name="DOE Joint Genome Institute"/>
            <consortium name="Mycorrhizal Genomics Consortium"/>
            <person name="Kohler A."/>
            <person name="Kuo A."/>
            <person name="Nagy L.G."/>
            <person name="Floudas D."/>
            <person name="Copeland A."/>
            <person name="Barry K.W."/>
            <person name="Cichocki N."/>
            <person name="Veneault-Fourrey C."/>
            <person name="LaButti K."/>
            <person name="Lindquist E.A."/>
            <person name="Lipzen A."/>
            <person name="Lundell T."/>
            <person name="Morin E."/>
            <person name="Murat C."/>
            <person name="Riley R."/>
            <person name="Ohm R."/>
            <person name="Sun H."/>
            <person name="Tunlid A."/>
            <person name="Henrissat B."/>
            <person name="Grigoriev I.V."/>
            <person name="Hibbett D.S."/>
            <person name="Martin F."/>
        </authorList>
    </citation>
    <scope>NUCLEOTIDE SEQUENCE [LARGE SCALE GENOMIC DNA]</scope>
    <source>
        <strain evidence="2">F 1598</strain>
    </source>
</reference>
<keyword evidence="2" id="KW-1185">Reference proteome</keyword>
<gene>
    <name evidence="1" type="ORF">PILCRDRAFT_664958</name>
</gene>
<evidence type="ECO:0000313" key="1">
    <source>
        <dbReference type="EMBL" id="KIM75789.1"/>
    </source>
</evidence>
<dbReference type="Proteomes" id="UP000054166">
    <property type="component" value="Unassembled WGS sequence"/>
</dbReference>
<dbReference type="AlphaFoldDB" id="A0A0C3F7A7"/>
<name>A0A0C3F7A7_PILCF</name>
<organism evidence="1 2">
    <name type="scientific">Piloderma croceum (strain F 1598)</name>
    <dbReference type="NCBI Taxonomy" id="765440"/>
    <lineage>
        <taxon>Eukaryota</taxon>
        <taxon>Fungi</taxon>
        <taxon>Dikarya</taxon>
        <taxon>Basidiomycota</taxon>
        <taxon>Agaricomycotina</taxon>
        <taxon>Agaricomycetes</taxon>
        <taxon>Agaricomycetidae</taxon>
        <taxon>Atheliales</taxon>
        <taxon>Atheliaceae</taxon>
        <taxon>Piloderma</taxon>
    </lineage>
</organism>
<dbReference type="InParanoid" id="A0A0C3F7A7"/>
<evidence type="ECO:0000313" key="2">
    <source>
        <dbReference type="Proteomes" id="UP000054166"/>
    </source>
</evidence>
<sequence length="150" mass="17106">MWPRSRYLCPLARADINYKSSPTRTSSQAHPFKTNTLRLLTRSVGALWVVLNRYQRSPPGRNCQLKTNSTRILIPQSTSQWRSFLIGQYSPINTAVNAVNSLDDKQLKHLLQHHGVVLHADLRLTSVACMPRITGTSLDHCLHLICTWYI</sequence>
<dbReference type="EMBL" id="KN833042">
    <property type="protein sequence ID" value="KIM75789.1"/>
    <property type="molecule type" value="Genomic_DNA"/>
</dbReference>
<reference evidence="1 2" key="1">
    <citation type="submission" date="2014-04" db="EMBL/GenBank/DDBJ databases">
        <authorList>
            <consortium name="DOE Joint Genome Institute"/>
            <person name="Kuo A."/>
            <person name="Tarkka M."/>
            <person name="Buscot F."/>
            <person name="Kohler A."/>
            <person name="Nagy L.G."/>
            <person name="Floudas D."/>
            <person name="Copeland A."/>
            <person name="Barry K.W."/>
            <person name="Cichocki N."/>
            <person name="Veneault-Fourrey C."/>
            <person name="LaButti K."/>
            <person name="Lindquist E.A."/>
            <person name="Lipzen A."/>
            <person name="Lundell T."/>
            <person name="Morin E."/>
            <person name="Murat C."/>
            <person name="Sun H."/>
            <person name="Tunlid A."/>
            <person name="Henrissat B."/>
            <person name="Grigoriev I.V."/>
            <person name="Hibbett D.S."/>
            <person name="Martin F."/>
            <person name="Nordberg H.P."/>
            <person name="Cantor M.N."/>
            <person name="Hua S.X."/>
        </authorList>
    </citation>
    <scope>NUCLEOTIDE SEQUENCE [LARGE SCALE GENOMIC DNA]</scope>
    <source>
        <strain evidence="1 2">F 1598</strain>
    </source>
</reference>